<evidence type="ECO:0000313" key="1">
    <source>
        <dbReference type="EMBL" id="KJA24263.1"/>
    </source>
</evidence>
<dbReference type="InterPro" id="IPR035992">
    <property type="entry name" value="Ricin_B-like_lectins"/>
</dbReference>
<evidence type="ECO:0000313" key="2">
    <source>
        <dbReference type="Proteomes" id="UP000054270"/>
    </source>
</evidence>
<protein>
    <recommendedName>
        <fullName evidence="3">Ricin B lectin domain-containing protein</fullName>
    </recommendedName>
</protein>
<organism evidence="1 2">
    <name type="scientific">Hypholoma sublateritium (strain FD-334 SS-4)</name>
    <dbReference type="NCBI Taxonomy" id="945553"/>
    <lineage>
        <taxon>Eukaryota</taxon>
        <taxon>Fungi</taxon>
        <taxon>Dikarya</taxon>
        <taxon>Basidiomycota</taxon>
        <taxon>Agaricomycotina</taxon>
        <taxon>Agaricomycetes</taxon>
        <taxon>Agaricomycetidae</taxon>
        <taxon>Agaricales</taxon>
        <taxon>Agaricineae</taxon>
        <taxon>Strophariaceae</taxon>
        <taxon>Hypholoma</taxon>
    </lineage>
</organism>
<sequence>MVYQNFSTEILKRTDTGTSENDTIAEETNMTFHNDNSEFHFCGPQFIVNSKGNALNLELDLHDYEDTQNESEIRSSITVHPFHGGDTQQWLVHDDGNGGAALLSKYNRKYVVPTPNGMISSGDAPHFWKISRQGQGYSFGMESSGSNLYLCLVNNTVILAIPGIGYTPIYLLRTSPENYAAVRKSEFMTSLPDAHISAPGGIQENATTHVGECQTVNPAFPELAMGLPPDHILDVVATGRECSGFPTGFFRIRASGSSLYWTLHRTNSTREGNALGLWGLVNEEDAQAFYIDTRGQLCLCGGYIDASGNALILTKARVPTVPWPNPWSHPMPTFSYSEETECITVKFYADPCIPRRWPRDEKEWKEKEFALAAQCTEKVSIPGFSKISRWAPNSRFVMWTDLTNDWTAAHLHTMGVEEKPQLTDPEQGYPTRFRWELEEV</sequence>
<gene>
    <name evidence="1" type="ORF">HYPSUDRAFT_39032</name>
</gene>
<reference evidence="2" key="1">
    <citation type="submission" date="2014-04" db="EMBL/GenBank/DDBJ databases">
        <title>Evolutionary Origins and Diversification of the Mycorrhizal Mutualists.</title>
        <authorList>
            <consortium name="DOE Joint Genome Institute"/>
            <consortium name="Mycorrhizal Genomics Consortium"/>
            <person name="Kohler A."/>
            <person name="Kuo A."/>
            <person name="Nagy L.G."/>
            <person name="Floudas D."/>
            <person name="Copeland A."/>
            <person name="Barry K.W."/>
            <person name="Cichocki N."/>
            <person name="Veneault-Fourrey C."/>
            <person name="LaButti K."/>
            <person name="Lindquist E.A."/>
            <person name="Lipzen A."/>
            <person name="Lundell T."/>
            <person name="Morin E."/>
            <person name="Murat C."/>
            <person name="Riley R."/>
            <person name="Ohm R."/>
            <person name="Sun H."/>
            <person name="Tunlid A."/>
            <person name="Henrissat B."/>
            <person name="Grigoriev I.V."/>
            <person name="Hibbett D.S."/>
            <person name="Martin F."/>
        </authorList>
    </citation>
    <scope>NUCLEOTIDE SEQUENCE [LARGE SCALE GENOMIC DNA]</scope>
    <source>
        <strain evidence="2">FD-334 SS-4</strain>
    </source>
</reference>
<dbReference type="STRING" id="945553.A0A0D2MKL9"/>
<evidence type="ECO:0008006" key="3">
    <source>
        <dbReference type="Google" id="ProtNLM"/>
    </source>
</evidence>
<dbReference type="Proteomes" id="UP000054270">
    <property type="component" value="Unassembled WGS sequence"/>
</dbReference>
<proteinExistence type="predicted"/>
<dbReference type="Gene3D" id="2.80.10.50">
    <property type="match status" value="1"/>
</dbReference>
<name>A0A0D2MKL9_HYPSF</name>
<accession>A0A0D2MKL9</accession>
<dbReference type="EMBL" id="KN817538">
    <property type="protein sequence ID" value="KJA24263.1"/>
    <property type="molecule type" value="Genomic_DNA"/>
</dbReference>
<keyword evidence="2" id="KW-1185">Reference proteome</keyword>
<dbReference type="SUPFAM" id="SSF50370">
    <property type="entry name" value="Ricin B-like lectins"/>
    <property type="match status" value="1"/>
</dbReference>
<dbReference type="OrthoDB" id="3004311at2759"/>
<dbReference type="AlphaFoldDB" id="A0A0D2MKL9"/>